<evidence type="ECO:0000256" key="1">
    <source>
        <dbReference type="ARBA" id="ARBA00023122"/>
    </source>
</evidence>
<dbReference type="PANTHER" id="PTHR43080:SF2">
    <property type="entry name" value="CBS DOMAIN-CONTAINING PROTEIN"/>
    <property type="match status" value="1"/>
</dbReference>
<comment type="caution">
    <text evidence="3">The sequence shown here is derived from an EMBL/GenBank/DDBJ whole genome shotgun (WGS) entry which is preliminary data.</text>
</comment>
<keyword evidence="1" id="KW-0129">CBS domain</keyword>
<dbReference type="InterPro" id="IPR046342">
    <property type="entry name" value="CBS_dom_sf"/>
</dbReference>
<dbReference type="Gene3D" id="3.10.580.10">
    <property type="entry name" value="CBS-domain"/>
    <property type="match status" value="1"/>
</dbReference>
<feature type="domain" description="CBS" evidence="2">
    <location>
        <begin position="7"/>
        <end position="67"/>
    </location>
</feature>
<name>T1A090_9ZZZZ</name>
<protein>
    <submittedName>
        <fullName evidence="3">Cystathionine beta-synthase, core domain protein</fullName>
    </submittedName>
</protein>
<organism evidence="3">
    <name type="scientific">mine drainage metagenome</name>
    <dbReference type="NCBI Taxonomy" id="410659"/>
    <lineage>
        <taxon>unclassified sequences</taxon>
        <taxon>metagenomes</taxon>
        <taxon>ecological metagenomes</taxon>
    </lineage>
</organism>
<dbReference type="PROSITE" id="PS51371">
    <property type="entry name" value="CBS"/>
    <property type="match status" value="1"/>
</dbReference>
<dbReference type="SUPFAM" id="SSF54631">
    <property type="entry name" value="CBS-domain pair"/>
    <property type="match status" value="1"/>
</dbReference>
<proteinExistence type="predicted"/>
<dbReference type="InterPro" id="IPR051257">
    <property type="entry name" value="Diverse_CBS-Domain"/>
</dbReference>
<gene>
    <name evidence="3" type="ORF">B1A_18398</name>
</gene>
<evidence type="ECO:0000259" key="2">
    <source>
        <dbReference type="PROSITE" id="PS51371"/>
    </source>
</evidence>
<dbReference type="AlphaFoldDB" id="T1A090"/>
<dbReference type="EMBL" id="AUZX01013574">
    <property type="protein sequence ID" value="EQD35225.1"/>
    <property type="molecule type" value="Genomic_DNA"/>
</dbReference>
<sequence length="94" mass="10024">MRIGDLCTREAYCVSSDEPLLEAVREMHRRHVGAVVVVGGGAAAGRPVGIVTDRDVVRAEMSRRADVFSLTTGEAMTPNPLVLEESCSLAQGIN</sequence>
<dbReference type="Pfam" id="PF00571">
    <property type="entry name" value="CBS"/>
    <property type="match status" value="1"/>
</dbReference>
<evidence type="ECO:0000313" key="3">
    <source>
        <dbReference type="EMBL" id="EQD35225.1"/>
    </source>
</evidence>
<reference evidence="3" key="1">
    <citation type="submission" date="2013-08" db="EMBL/GenBank/DDBJ databases">
        <authorList>
            <person name="Mendez C."/>
            <person name="Richter M."/>
            <person name="Ferrer M."/>
            <person name="Sanchez J."/>
        </authorList>
    </citation>
    <scope>NUCLEOTIDE SEQUENCE</scope>
</reference>
<reference evidence="3" key="2">
    <citation type="journal article" date="2014" name="ISME J.">
        <title>Microbial stratification in low pH oxic and suboxic macroscopic growths along an acid mine drainage.</title>
        <authorList>
            <person name="Mendez-Garcia C."/>
            <person name="Mesa V."/>
            <person name="Sprenger R.R."/>
            <person name="Richter M."/>
            <person name="Diez M.S."/>
            <person name="Solano J."/>
            <person name="Bargiela R."/>
            <person name="Golyshina O.V."/>
            <person name="Manteca A."/>
            <person name="Ramos J.L."/>
            <person name="Gallego J.R."/>
            <person name="Llorente I."/>
            <person name="Martins Dos Santos V.A."/>
            <person name="Jensen O.N."/>
            <person name="Pelaez A.I."/>
            <person name="Sanchez J."/>
            <person name="Ferrer M."/>
        </authorList>
    </citation>
    <scope>NUCLEOTIDE SEQUENCE</scope>
</reference>
<dbReference type="PANTHER" id="PTHR43080">
    <property type="entry name" value="CBS DOMAIN-CONTAINING PROTEIN CBSX3, MITOCHONDRIAL"/>
    <property type="match status" value="1"/>
</dbReference>
<feature type="non-terminal residue" evidence="3">
    <location>
        <position position="94"/>
    </location>
</feature>
<dbReference type="SMART" id="SM00116">
    <property type="entry name" value="CBS"/>
    <property type="match status" value="1"/>
</dbReference>
<accession>T1A090</accession>
<dbReference type="InterPro" id="IPR000644">
    <property type="entry name" value="CBS_dom"/>
</dbReference>